<name>A0A2N9L4C5_9BACT</name>
<evidence type="ECO:0000313" key="2">
    <source>
        <dbReference type="Proteomes" id="UP000239735"/>
    </source>
</evidence>
<dbReference type="AlphaFoldDB" id="A0A2N9L4C5"/>
<accession>A0A2N9L4C5</accession>
<sequence length="158" mass="16702">MNDAGLIMTAAPGMRDLAHRLLTYEAVAAKTSEPAESATLRVYEKLRQSLSAFAGVAAFESLAFRALTQAKSEASGLWAVQVAADGSLRGLGESEPQIDIDKDLPGGFPAGEGGIILIARLLGLLHIFLGEALTASLLRVTWPVEVFDDRNSAHGRNA</sequence>
<dbReference type="EMBL" id="OKRB01000022">
    <property type="protein sequence ID" value="SPE17904.1"/>
    <property type="molecule type" value="Genomic_DNA"/>
</dbReference>
<evidence type="ECO:0000313" key="1">
    <source>
        <dbReference type="EMBL" id="SPE17904.1"/>
    </source>
</evidence>
<gene>
    <name evidence="1" type="ORF">SBA5_1180003</name>
</gene>
<reference evidence="2" key="1">
    <citation type="submission" date="2018-02" db="EMBL/GenBank/DDBJ databases">
        <authorList>
            <person name="Hausmann B."/>
        </authorList>
    </citation>
    <scope>NUCLEOTIDE SEQUENCE [LARGE SCALE GENOMIC DNA]</scope>
    <source>
        <strain evidence="2">Peat soil MAG SbA5</strain>
    </source>
</reference>
<protein>
    <submittedName>
        <fullName evidence="1">Uncharacterized protein</fullName>
    </submittedName>
</protein>
<organism evidence="1 2">
    <name type="scientific">Candidatus Sulfuritelmatomonas gaucii</name>
    <dbReference type="NCBI Taxonomy" id="2043161"/>
    <lineage>
        <taxon>Bacteria</taxon>
        <taxon>Pseudomonadati</taxon>
        <taxon>Acidobacteriota</taxon>
        <taxon>Terriglobia</taxon>
        <taxon>Terriglobales</taxon>
        <taxon>Acidobacteriaceae</taxon>
        <taxon>Candidatus Sulfuritelmatomonas</taxon>
    </lineage>
</organism>
<dbReference type="Proteomes" id="UP000239735">
    <property type="component" value="Unassembled WGS sequence"/>
</dbReference>
<proteinExistence type="predicted"/>